<gene>
    <name evidence="1" type="ORF">bsdtb5_03880</name>
</gene>
<sequence>MVKELSEMTLEELWELFPIILKEYNADYPKWYEIEKDNLLENFNDGIIVRINHIGSTAVSGIISKPTIDILMEISRDSNIAQIEDKLKSMQWNLMNSSETPSFRQTYNKGYTKYGFEEKVYHLHVRYVDDWSELYFRDYLIEHKEVAGEYVDLKMKLKDKYEHNRDAYTNEKAAFVDKYSKIAKVEYGNRYKLEINAISF</sequence>
<dbReference type="SUPFAM" id="SSF81301">
    <property type="entry name" value="Nucleotidyltransferase"/>
    <property type="match status" value="1"/>
</dbReference>
<accession>A0A7R7ICK9</accession>
<dbReference type="Proteomes" id="UP000595897">
    <property type="component" value="Chromosome"/>
</dbReference>
<dbReference type="RefSeq" id="WP_271714389.1">
    <property type="nucleotide sequence ID" value="NZ_AP024169.1"/>
</dbReference>
<evidence type="ECO:0000313" key="2">
    <source>
        <dbReference type="Proteomes" id="UP000595897"/>
    </source>
</evidence>
<proteinExistence type="predicted"/>
<organism evidence="1 2">
    <name type="scientific">Anaeromicropila herbilytica</name>
    <dbReference type="NCBI Taxonomy" id="2785025"/>
    <lineage>
        <taxon>Bacteria</taxon>
        <taxon>Bacillati</taxon>
        <taxon>Bacillota</taxon>
        <taxon>Clostridia</taxon>
        <taxon>Lachnospirales</taxon>
        <taxon>Lachnospiraceae</taxon>
        <taxon>Anaeromicropila</taxon>
    </lineage>
</organism>
<dbReference type="PANTHER" id="PTHR34822:SF1">
    <property type="entry name" value="GRPB FAMILY PROTEIN"/>
    <property type="match status" value="1"/>
</dbReference>
<name>A0A7R7ICK9_9FIRM</name>
<dbReference type="KEGG" id="ahb:bsdtb5_03880"/>
<dbReference type="AlphaFoldDB" id="A0A7R7ICK9"/>
<dbReference type="Pfam" id="PF04229">
    <property type="entry name" value="GrpB"/>
    <property type="match status" value="1"/>
</dbReference>
<dbReference type="InterPro" id="IPR043519">
    <property type="entry name" value="NT_sf"/>
</dbReference>
<reference evidence="1 2" key="1">
    <citation type="submission" date="2020-11" db="EMBL/GenBank/DDBJ databases">
        <title>Draft genome sequencing of a Lachnospiraceae strain isolated from anoxic soil subjected to BSD treatment.</title>
        <authorList>
            <person name="Uek A."/>
            <person name="Tonouchi A."/>
        </authorList>
    </citation>
    <scope>NUCLEOTIDE SEQUENCE [LARGE SCALE GENOMIC DNA]</scope>
    <source>
        <strain evidence="1 2">TB5</strain>
    </source>
</reference>
<protein>
    <recommendedName>
        <fullName evidence="3">GrpB family protein</fullName>
    </recommendedName>
</protein>
<dbReference type="Gene3D" id="3.30.460.10">
    <property type="entry name" value="Beta Polymerase, domain 2"/>
    <property type="match status" value="1"/>
</dbReference>
<dbReference type="InterPro" id="IPR007344">
    <property type="entry name" value="GrpB/CoaE"/>
</dbReference>
<dbReference type="EMBL" id="AP024169">
    <property type="protein sequence ID" value="BCN29093.1"/>
    <property type="molecule type" value="Genomic_DNA"/>
</dbReference>
<keyword evidence="2" id="KW-1185">Reference proteome</keyword>
<evidence type="ECO:0000313" key="1">
    <source>
        <dbReference type="EMBL" id="BCN29093.1"/>
    </source>
</evidence>
<evidence type="ECO:0008006" key="3">
    <source>
        <dbReference type="Google" id="ProtNLM"/>
    </source>
</evidence>
<dbReference type="PANTHER" id="PTHR34822">
    <property type="entry name" value="GRPB DOMAIN PROTEIN (AFU_ORTHOLOGUE AFUA_1G01530)"/>
    <property type="match status" value="1"/>
</dbReference>